<comment type="caution">
    <text evidence="1">The sequence shown here is derived from an EMBL/GenBank/DDBJ whole genome shotgun (WGS) entry which is preliminary data.</text>
</comment>
<sequence>MKNKKPKIVPLLLLTLLSAVEKSVGSKMFQSAFCKIGKEKKDILNKGDLSCAFYVAGILAMFDLIDKVHATVSGTVKAMEKAGWQTTKKLAPGVVIVWGPEQGGGFTHDHLGFYIGENKAVSNIWQKKVPGVHSLNFAPPNSKAFRPIVAMYKHSDLK</sequence>
<evidence type="ECO:0000313" key="2">
    <source>
        <dbReference type="Proteomes" id="UP000177043"/>
    </source>
</evidence>
<dbReference type="EMBL" id="MHTJ01000003">
    <property type="protein sequence ID" value="OHA58399.1"/>
    <property type="molecule type" value="Genomic_DNA"/>
</dbReference>
<gene>
    <name evidence="1" type="ORF">A2571_01305</name>
</gene>
<dbReference type="STRING" id="1802438.A2571_01305"/>
<evidence type="ECO:0000313" key="1">
    <source>
        <dbReference type="EMBL" id="OHA58399.1"/>
    </source>
</evidence>
<protein>
    <recommendedName>
        <fullName evidence="3">NlpC/P60 domain-containing protein</fullName>
    </recommendedName>
</protein>
<reference evidence="1 2" key="1">
    <citation type="journal article" date="2016" name="Nat. Commun.">
        <title>Thousands of microbial genomes shed light on interconnected biogeochemical processes in an aquifer system.</title>
        <authorList>
            <person name="Anantharaman K."/>
            <person name="Brown C.T."/>
            <person name="Hug L.A."/>
            <person name="Sharon I."/>
            <person name="Castelle C.J."/>
            <person name="Probst A.J."/>
            <person name="Thomas B.C."/>
            <person name="Singh A."/>
            <person name="Wilkins M.J."/>
            <person name="Karaoz U."/>
            <person name="Brodie E.L."/>
            <person name="Williams K.H."/>
            <person name="Hubbard S.S."/>
            <person name="Banfield J.F."/>
        </authorList>
    </citation>
    <scope>NUCLEOTIDE SEQUENCE [LARGE SCALE GENOMIC DNA]</scope>
</reference>
<evidence type="ECO:0008006" key="3">
    <source>
        <dbReference type="Google" id="ProtNLM"/>
    </source>
</evidence>
<proteinExistence type="predicted"/>
<organism evidence="1 2">
    <name type="scientific">Candidatus Vogelbacteria bacterium RIFOXYD1_FULL_44_32</name>
    <dbReference type="NCBI Taxonomy" id="1802438"/>
    <lineage>
        <taxon>Bacteria</taxon>
        <taxon>Candidatus Vogeliibacteriota</taxon>
    </lineage>
</organism>
<accession>A0A1G2QEB3</accession>
<dbReference type="AlphaFoldDB" id="A0A1G2QEB3"/>
<name>A0A1G2QEB3_9BACT</name>
<dbReference type="Proteomes" id="UP000177043">
    <property type="component" value="Unassembled WGS sequence"/>
</dbReference>